<dbReference type="InterPro" id="IPR011050">
    <property type="entry name" value="Pectin_lyase_fold/virulence"/>
</dbReference>
<dbReference type="InterPro" id="IPR051550">
    <property type="entry name" value="SCF-Subunits/Alg-Epimerases"/>
</dbReference>
<reference evidence="4 5" key="1">
    <citation type="submission" date="2018-06" db="EMBL/GenBank/DDBJ databases">
        <title>Extensive metabolic versatility and redundancy in microbially diverse, dynamic hydrothermal sediments.</title>
        <authorList>
            <person name="Dombrowski N."/>
            <person name="Teske A."/>
            <person name="Baker B.J."/>
        </authorList>
    </citation>
    <scope>NUCLEOTIDE SEQUENCE [LARGE SCALE GENOMIC DNA]</scope>
    <source>
        <strain evidence="4">B20_G2</strain>
    </source>
</reference>
<protein>
    <recommendedName>
        <fullName evidence="6">Right handed beta helix domain-containing protein</fullName>
    </recommendedName>
</protein>
<dbReference type="AlphaFoldDB" id="A0A497EZP7"/>
<sequence length="1262" mass="144336">VVIILLSSMFTTSTSFTGDIVEDPNSTPFIVDIGPIYVDDRWVAYGLYPVYPVSVGDVWKIELPDELLKTSIRMAILNALGIKHIGYWQFISLCEVYRYEEFLDYFNLSPENVGRMKLNGEWAYLQAIDKEVIEVHHAREHYQNYLVQLLKQMFDAGMSGVTFDGGLGDYYFKSGYNSFDPETMKLFNQYLASKYTSEELREKFGITDIDSFNFKEYLNNLGYYDDSVFEAQTFPSEPTARALWKELLEFDLVRLIDLYKKIRESVDSWEIQTGRKFIVLTNSPTEHTITAWGYPYNFLLLLPLVDGFGYEIDWGVERNTYPNRTELPNFRIITSLGKILRSWTLPESKLGLIAIAELIAVSAEEPEPEIALMIGNEVKRLYTNFSLLIQCNPQLYGQERYGQIALIYPMASAWYTTFPHPVIPNTCYIDFEGAYYLLEDSHYTVDIIVFGDNKWYTRTPTLSELSKYSAIVLSNAAYLTDDQVQLIIDYVKNGGTLIAIGDLGIYNEHGERVDRLKLEEMLEDTYETKFGLYCTVHSYGNGQVIHIPENIAWRYFFDRLEYNPEAKELLESFKSLINSVYPNEIETDLPDRVNIIRYKNDEIGNMVFYLVNYDWDFQNKEPIKHHNIKFNFKLPYSLIDKEIEIKVYTGDYPEGKSLPFTRDGEWIKLELPEVAVLTVIECRIAKPKGKPMIISEPTVIEGQNITLTGDLIIESDLVLINSEIIVDIDSWEPVKIEVLPGGSLTMINSVLSKVNGNYYVIVHDGAKLYMESSEVSKAGLWGPLIRAGFTIHADDAVIVNCKFHDNYMFGLQFYNVRYAFISNCEFYNNKAGISIALAGMIETVRNNFHDNNIGIYATDVKKLRIMDSVFASNKYLGLAIERTNNLEIYSTTVTGPSKCGVYARASCIKIHGSTVKSNEVGIFVDGSPLAIILSNKVQDNTKCGIYLNKIVSLGNFPWDWCNMKLPSLLCEGFIIGNEITRNGVGIQVENKEYYTNEFIRIHNNTISENQVGLTISNSVAKIYANNFINNDAHVGEVEGPAEFYYDFILAGMRIALKTIGNYWDDYTIGETYQVAPGYEDMYPLTKPAVVPYIEDITPPLIRIVEFRKVKEEGGITEFTLTIEAEDDTLLSGAFHPNLHAPFAFFSIWSPYQEFEHAWMGSSGELLPPEVGNQLPEEVLKKVVRQYSIPLNTTWLEKSWIAVYVQDMYGNWARNDTMPPHVAIAIQEPLEVTETDEVTVKALAFDWSAIWRMILKYYDGKEW</sequence>
<evidence type="ECO:0000259" key="3">
    <source>
        <dbReference type="Pfam" id="PF13229"/>
    </source>
</evidence>
<dbReference type="SUPFAM" id="SSF51126">
    <property type="entry name" value="Pectin lyase-like"/>
    <property type="match status" value="1"/>
</dbReference>
<dbReference type="Pfam" id="PF05048">
    <property type="entry name" value="NosD"/>
    <property type="match status" value="1"/>
</dbReference>
<dbReference type="CDD" id="cd03143">
    <property type="entry name" value="A4_beta-galactosidase_middle_domain"/>
    <property type="match status" value="1"/>
</dbReference>
<dbReference type="PANTHER" id="PTHR22990">
    <property type="entry name" value="F-BOX ONLY PROTEIN"/>
    <property type="match status" value="1"/>
</dbReference>
<feature type="domain" description="Periplasmic copper-binding protein NosD beta helix" evidence="2">
    <location>
        <begin position="908"/>
        <end position="1067"/>
    </location>
</feature>
<proteinExistence type="predicted"/>
<dbReference type="InterPro" id="IPR012334">
    <property type="entry name" value="Pectin_lyas_fold"/>
</dbReference>
<dbReference type="InterPro" id="IPR029062">
    <property type="entry name" value="Class_I_gatase-like"/>
</dbReference>
<dbReference type="Pfam" id="PF13229">
    <property type="entry name" value="Beta_helix"/>
    <property type="match status" value="1"/>
</dbReference>
<evidence type="ECO:0000256" key="1">
    <source>
        <dbReference type="ARBA" id="ARBA00022737"/>
    </source>
</evidence>
<feature type="non-terminal residue" evidence="4">
    <location>
        <position position="1262"/>
    </location>
</feature>
<evidence type="ECO:0000313" key="4">
    <source>
        <dbReference type="EMBL" id="RLE52512.1"/>
    </source>
</evidence>
<feature type="non-terminal residue" evidence="4">
    <location>
        <position position="1"/>
    </location>
</feature>
<dbReference type="InterPro" id="IPR006626">
    <property type="entry name" value="PbH1"/>
</dbReference>
<dbReference type="PANTHER" id="PTHR22990:SF15">
    <property type="entry name" value="F-BOX ONLY PROTEIN 10"/>
    <property type="match status" value="1"/>
</dbReference>
<dbReference type="EMBL" id="QMRA01000114">
    <property type="protein sequence ID" value="RLE52512.1"/>
    <property type="molecule type" value="Genomic_DNA"/>
</dbReference>
<gene>
    <name evidence="4" type="ORF">DRJ26_04645</name>
</gene>
<dbReference type="Gene3D" id="3.40.50.880">
    <property type="match status" value="1"/>
</dbReference>
<dbReference type="Gene3D" id="2.160.20.10">
    <property type="entry name" value="Single-stranded right-handed beta-helix, Pectin lyase-like"/>
    <property type="match status" value="1"/>
</dbReference>
<dbReference type="InterPro" id="IPR039448">
    <property type="entry name" value="Beta_helix"/>
</dbReference>
<feature type="domain" description="Right handed beta helix" evidence="3">
    <location>
        <begin position="737"/>
        <end position="888"/>
    </location>
</feature>
<dbReference type="SMART" id="SM00710">
    <property type="entry name" value="PbH1"/>
    <property type="match status" value="7"/>
</dbReference>
<organism evidence="4 5">
    <name type="scientific">Thermoproteota archaeon</name>
    <dbReference type="NCBI Taxonomy" id="2056631"/>
    <lineage>
        <taxon>Archaea</taxon>
        <taxon>Thermoproteota</taxon>
    </lineage>
</organism>
<name>A0A497EZP7_9CREN</name>
<dbReference type="Proteomes" id="UP000269499">
    <property type="component" value="Unassembled WGS sequence"/>
</dbReference>
<keyword evidence="1" id="KW-0677">Repeat</keyword>
<evidence type="ECO:0000313" key="5">
    <source>
        <dbReference type="Proteomes" id="UP000269499"/>
    </source>
</evidence>
<dbReference type="SUPFAM" id="SSF52317">
    <property type="entry name" value="Class I glutamine amidotransferase-like"/>
    <property type="match status" value="1"/>
</dbReference>
<evidence type="ECO:0000259" key="2">
    <source>
        <dbReference type="Pfam" id="PF05048"/>
    </source>
</evidence>
<dbReference type="InterPro" id="IPR007742">
    <property type="entry name" value="NosD_dom"/>
</dbReference>
<accession>A0A497EZP7</accession>
<dbReference type="GO" id="GO:0006511">
    <property type="term" value="P:ubiquitin-dependent protein catabolic process"/>
    <property type="evidence" value="ECO:0007669"/>
    <property type="project" value="TreeGrafter"/>
</dbReference>
<comment type="caution">
    <text evidence="4">The sequence shown here is derived from an EMBL/GenBank/DDBJ whole genome shotgun (WGS) entry which is preliminary data.</text>
</comment>
<evidence type="ECO:0008006" key="6">
    <source>
        <dbReference type="Google" id="ProtNLM"/>
    </source>
</evidence>